<dbReference type="PANTHER" id="PTHR45339:SF1">
    <property type="entry name" value="HYBRID SIGNAL TRANSDUCTION HISTIDINE KINASE J"/>
    <property type="match status" value="1"/>
</dbReference>
<keyword evidence="8" id="KW-0902">Two-component regulatory system</keyword>
<dbReference type="InterPro" id="IPR004358">
    <property type="entry name" value="Sig_transdc_His_kin-like_C"/>
</dbReference>
<dbReference type="SUPFAM" id="SSF55874">
    <property type="entry name" value="ATPase domain of HSP90 chaperone/DNA topoisomerase II/histidine kinase"/>
    <property type="match status" value="1"/>
</dbReference>
<evidence type="ECO:0000259" key="12">
    <source>
        <dbReference type="PROSITE" id="PS50109"/>
    </source>
</evidence>
<feature type="domain" description="Response regulatory" evidence="13">
    <location>
        <begin position="587"/>
        <end position="710"/>
    </location>
</feature>
<dbReference type="PRINTS" id="PR00344">
    <property type="entry name" value="BCTRLSENSOR"/>
</dbReference>
<dbReference type="CDD" id="cd00082">
    <property type="entry name" value="HisKA"/>
    <property type="match status" value="1"/>
</dbReference>
<gene>
    <name evidence="14" type="ORF">GCM10010136_32780</name>
</gene>
<dbReference type="InterPro" id="IPR036097">
    <property type="entry name" value="HisK_dim/P_sf"/>
</dbReference>
<evidence type="ECO:0000256" key="11">
    <source>
        <dbReference type="PROSITE-ProRule" id="PRU00169"/>
    </source>
</evidence>
<dbReference type="InterPro" id="IPR003661">
    <property type="entry name" value="HisK_dim/P_dom"/>
</dbReference>
<comment type="caution">
    <text evidence="14">The sequence shown here is derived from an EMBL/GenBank/DDBJ whole genome shotgun (WGS) entry which is preliminary data.</text>
</comment>
<dbReference type="Proteomes" id="UP000641137">
    <property type="component" value="Unassembled WGS sequence"/>
</dbReference>
<keyword evidence="5" id="KW-0547">Nucleotide-binding</keyword>
<keyword evidence="7" id="KW-0067">ATP-binding</keyword>
<dbReference type="SUPFAM" id="SSF47384">
    <property type="entry name" value="Homodimeric domain of signal transducing histidine kinase"/>
    <property type="match status" value="1"/>
</dbReference>
<evidence type="ECO:0000256" key="7">
    <source>
        <dbReference type="ARBA" id="ARBA00022840"/>
    </source>
</evidence>
<evidence type="ECO:0000256" key="4">
    <source>
        <dbReference type="ARBA" id="ARBA00022679"/>
    </source>
</evidence>
<dbReference type="EC" id="2.7.13.3" evidence="2"/>
<keyword evidence="15" id="KW-1185">Reference proteome</keyword>
<dbReference type="CDD" id="cd17546">
    <property type="entry name" value="REC_hyHK_CKI1_RcsC-like"/>
    <property type="match status" value="1"/>
</dbReference>
<keyword evidence="3 11" id="KW-0597">Phosphoprotein</keyword>
<evidence type="ECO:0000313" key="15">
    <source>
        <dbReference type="Proteomes" id="UP000641137"/>
    </source>
</evidence>
<organism evidence="14 15">
    <name type="scientific">Limoniibacter endophyticus</name>
    <dbReference type="NCBI Taxonomy" id="1565040"/>
    <lineage>
        <taxon>Bacteria</taxon>
        <taxon>Pseudomonadati</taxon>
        <taxon>Pseudomonadota</taxon>
        <taxon>Alphaproteobacteria</taxon>
        <taxon>Hyphomicrobiales</taxon>
        <taxon>Bartonellaceae</taxon>
        <taxon>Limoniibacter</taxon>
    </lineage>
</organism>
<dbReference type="Pfam" id="PF00512">
    <property type="entry name" value="HisKA"/>
    <property type="match status" value="1"/>
</dbReference>
<reference evidence="14" key="2">
    <citation type="submission" date="2020-09" db="EMBL/GenBank/DDBJ databases">
        <authorList>
            <person name="Sun Q."/>
            <person name="Kim S."/>
        </authorList>
    </citation>
    <scope>NUCLEOTIDE SEQUENCE</scope>
    <source>
        <strain evidence="14">KCTC 42097</strain>
    </source>
</reference>
<dbReference type="EMBL" id="BMZO01000012">
    <property type="protein sequence ID" value="GHC79985.1"/>
    <property type="molecule type" value="Genomic_DNA"/>
</dbReference>
<dbReference type="GO" id="GO:0005524">
    <property type="term" value="F:ATP binding"/>
    <property type="evidence" value="ECO:0007669"/>
    <property type="project" value="UniProtKB-KW"/>
</dbReference>
<comment type="catalytic activity">
    <reaction evidence="1">
        <text>ATP + protein L-histidine = ADP + protein N-phospho-L-histidine.</text>
        <dbReference type="EC" id="2.7.13.3"/>
    </reaction>
</comment>
<dbReference type="PROSITE" id="PS50109">
    <property type="entry name" value="HIS_KIN"/>
    <property type="match status" value="1"/>
</dbReference>
<evidence type="ECO:0000256" key="9">
    <source>
        <dbReference type="ARBA" id="ARBA00064003"/>
    </source>
</evidence>
<protein>
    <recommendedName>
        <fullName evidence="10">Sensory/regulatory protein RpfC</fullName>
        <ecNumber evidence="2">2.7.13.3</ecNumber>
    </recommendedName>
</protein>
<dbReference type="GO" id="GO:0000155">
    <property type="term" value="F:phosphorelay sensor kinase activity"/>
    <property type="evidence" value="ECO:0007669"/>
    <property type="project" value="InterPro"/>
</dbReference>
<dbReference type="Gene3D" id="3.30.450.20">
    <property type="entry name" value="PAS domain"/>
    <property type="match status" value="1"/>
</dbReference>
<dbReference type="Gene3D" id="3.30.565.10">
    <property type="entry name" value="Histidine kinase-like ATPase, C-terminal domain"/>
    <property type="match status" value="1"/>
</dbReference>
<evidence type="ECO:0000256" key="10">
    <source>
        <dbReference type="ARBA" id="ARBA00068150"/>
    </source>
</evidence>
<dbReference type="InterPro" id="IPR003594">
    <property type="entry name" value="HATPase_dom"/>
</dbReference>
<keyword evidence="4" id="KW-0808">Transferase</keyword>
<dbReference type="AlphaFoldDB" id="A0A8J3DK25"/>
<evidence type="ECO:0000256" key="3">
    <source>
        <dbReference type="ARBA" id="ARBA00022553"/>
    </source>
</evidence>
<dbReference type="InterPro" id="IPR036890">
    <property type="entry name" value="HATPase_C_sf"/>
</dbReference>
<dbReference type="PROSITE" id="PS50110">
    <property type="entry name" value="RESPONSE_REGULATORY"/>
    <property type="match status" value="1"/>
</dbReference>
<dbReference type="CDD" id="cd16922">
    <property type="entry name" value="HATPase_EvgS-ArcB-TorS-like"/>
    <property type="match status" value="1"/>
</dbReference>
<dbReference type="SMART" id="SM00388">
    <property type="entry name" value="HisKA"/>
    <property type="match status" value="1"/>
</dbReference>
<dbReference type="Pfam" id="PF02518">
    <property type="entry name" value="HATPase_c"/>
    <property type="match status" value="1"/>
</dbReference>
<dbReference type="FunFam" id="3.30.565.10:FF:000010">
    <property type="entry name" value="Sensor histidine kinase RcsC"/>
    <property type="match status" value="1"/>
</dbReference>
<dbReference type="Gene3D" id="1.10.287.130">
    <property type="match status" value="1"/>
</dbReference>
<feature type="modified residue" description="4-aspartylphosphate" evidence="11">
    <location>
        <position position="640"/>
    </location>
</feature>
<evidence type="ECO:0000256" key="5">
    <source>
        <dbReference type="ARBA" id="ARBA00022741"/>
    </source>
</evidence>
<dbReference type="InterPro" id="IPR001789">
    <property type="entry name" value="Sig_transdc_resp-reg_receiver"/>
</dbReference>
<dbReference type="InterPro" id="IPR005467">
    <property type="entry name" value="His_kinase_dom"/>
</dbReference>
<feature type="domain" description="Histidine kinase" evidence="12">
    <location>
        <begin position="216"/>
        <end position="434"/>
    </location>
</feature>
<evidence type="ECO:0000256" key="2">
    <source>
        <dbReference type="ARBA" id="ARBA00012438"/>
    </source>
</evidence>
<dbReference type="SMART" id="SM00387">
    <property type="entry name" value="HATPase_c"/>
    <property type="match status" value="1"/>
</dbReference>
<dbReference type="Pfam" id="PF00072">
    <property type="entry name" value="Response_reg"/>
    <property type="match status" value="1"/>
</dbReference>
<dbReference type="SUPFAM" id="SSF52172">
    <property type="entry name" value="CheY-like"/>
    <property type="match status" value="2"/>
</dbReference>
<dbReference type="PANTHER" id="PTHR45339">
    <property type="entry name" value="HYBRID SIGNAL TRANSDUCTION HISTIDINE KINASE J"/>
    <property type="match status" value="1"/>
</dbReference>
<dbReference type="Gene3D" id="3.40.50.2300">
    <property type="match status" value="1"/>
</dbReference>
<accession>A0A8J3DK25</accession>
<dbReference type="SMART" id="SM00448">
    <property type="entry name" value="REC"/>
    <property type="match status" value="1"/>
</dbReference>
<evidence type="ECO:0000313" key="14">
    <source>
        <dbReference type="EMBL" id="GHC79985.1"/>
    </source>
</evidence>
<proteinExistence type="predicted"/>
<reference evidence="14" key="1">
    <citation type="journal article" date="2014" name="Int. J. Syst. Evol. Microbiol.">
        <title>Complete genome sequence of Corynebacterium casei LMG S-19264T (=DSM 44701T), isolated from a smear-ripened cheese.</title>
        <authorList>
            <consortium name="US DOE Joint Genome Institute (JGI-PGF)"/>
            <person name="Walter F."/>
            <person name="Albersmeier A."/>
            <person name="Kalinowski J."/>
            <person name="Ruckert C."/>
        </authorList>
    </citation>
    <scope>NUCLEOTIDE SEQUENCE</scope>
    <source>
        <strain evidence="14">KCTC 42097</strain>
    </source>
</reference>
<sequence length="712" mass="77280">MLCFVAGAVLLAMSFAFIFAGLSGPAFALSLAPSALLLYLGYSLRDKANASASELARVNCLIEAERHRWRLRLDMQAEELTRLRELVAATGDMLIQRDDKGKIVMTSPAFGTLLHRDSLRGLTLAQLGIELPPTTTSMSATEGVDETRFEIPISTVQGARWFEWHERSSFDSFAQTVVHRAIARDITDRRRSDLALLSARERAELANEAKSRFLATVSHEIRTPMNGIIGMASLLAETRLSAEQRTYVNAVSTSGAALLALIEDLLDFSRIESGKFHVQAQTMAIGEVVESVIELLASKAHQKHIGLGYFIAPDVPAVIESDPGRLRQVLVNLVSNALKFTDAGGIAVILSFDDDKQELSLQVRDSGYGIAADDLDRIFDEFSQVDNSSTRKHEGVGLGLSICREIMEALGGSILVESRLGEGSCFTARLPVKVIESPAKHDYAQLYGRRVLILHPSLLEGQTLASAIEARGGHVHVAQTPEQVSLDAEGIFDTIIADSTVEHLHADVITWLKKANRLRIDAQTIVMITPDERAHLGDLRRAGYGSFLVRPVRSQTLARLLAQPAREHGPSLPGDQPAFSQASRMLRILLAEDNDINALLVKAALSKAGHEIVHCRNGKEAVDILSADGPGGVFDAILMDMHMPVLDGPDTVARIRGLEKKQGFSPVPILILSADGQEAAREKVTALGISGYLLKPISPPDLLAQIDRLAAG</sequence>
<dbReference type="InterPro" id="IPR011006">
    <property type="entry name" value="CheY-like_superfamily"/>
</dbReference>
<name>A0A8J3DK25_9HYPH</name>
<evidence type="ECO:0000259" key="13">
    <source>
        <dbReference type="PROSITE" id="PS50110"/>
    </source>
</evidence>
<evidence type="ECO:0000256" key="8">
    <source>
        <dbReference type="ARBA" id="ARBA00023012"/>
    </source>
</evidence>
<dbReference type="FunFam" id="1.10.287.130:FF:000002">
    <property type="entry name" value="Two-component osmosensing histidine kinase"/>
    <property type="match status" value="1"/>
</dbReference>
<comment type="subunit">
    <text evidence="9">At low DSF concentrations, interacts with RpfF.</text>
</comment>
<evidence type="ECO:0000256" key="1">
    <source>
        <dbReference type="ARBA" id="ARBA00000085"/>
    </source>
</evidence>
<keyword evidence="6 14" id="KW-0418">Kinase</keyword>
<evidence type="ECO:0000256" key="6">
    <source>
        <dbReference type="ARBA" id="ARBA00022777"/>
    </source>
</evidence>